<dbReference type="GO" id="GO:0005886">
    <property type="term" value="C:plasma membrane"/>
    <property type="evidence" value="ECO:0007669"/>
    <property type="project" value="UniProtKB-SubCell"/>
</dbReference>
<feature type="domain" description="Ig-like" evidence="9">
    <location>
        <begin position="273"/>
        <end position="368"/>
    </location>
</feature>
<accession>A0AAV9QZ81</accession>
<evidence type="ECO:0000256" key="4">
    <source>
        <dbReference type="ARBA" id="ARBA00022859"/>
    </source>
</evidence>
<dbReference type="SMART" id="SM00406">
    <property type="entry name" value="IGv"/>
    <property type="match status" value="3"/>
</dbReference>
<feature type="domain" description="Ig-like" evidence="9">
    <location>
        <begin position="14"/>
        <end position="86"/>
    </location>
</feature>
<dbReference type="CDD" id="cd00099">
    <property type="entry name" value="IgV"/>
    <property type="match status" value="2"/>
</dbReference>
<evidence type="ECO:0000313" key="11">
    <source>
        <dbReference type="Proteomes" id="UP001311232"/>
    </source>
</evidence>
<organism evidence="10 11">
    <name type="scientific">Crenichthys baileyi</name>
    <name type="common">White River springfish</name>
    <dbReference type="NCBI Taxonomy" id="28760"/>
    <lineage>
        <taxon>Eukaryota</taxon>
        <taxon>Metazoa</taxon>
        <taxon>Chordata</taxon>
        <taxon>Craniata</taxon>
        <taxon>Vertebrata</taxon>
        <taxon>Euteleostomi</taxon>
        <taxon>Actinopterygii</taxon>
        <taxon>Neopterygii</taxon>
        <taxon>Teleostei</taxon>
        <taxon>Neoteleostei</taxon>
        <taxon>Acanthomorphata</taxon>
        <taxon>Ovalentaria</taxon>
        <taxon>Atherinomorphae</taxon>
        <taxon>Cyprinodontiformes</taxon>
        <taxon>Goodeidae</taxon>
        <taxon>Crenichthys</taxon>
    </lineage>
</organism>
<evidence type="ECO:0000256" key="5">
    <source>
        <dbReference type="ARBA" id="ARBA00023136"/>
    </source>
</evidence>
<dbReference type="PROSITE" id="PS50835">
    <property type="entry name" value="IG_LIKE"/>
    <property type="match status" value="3"/>
</dbReference>
<evidence type="ECO:0000256" key="8">
    <source>
        <dbReference type="SAM" id="Phobius"/>
    </source>
</evidence>
<keyword evidence="11" id="KW-1185">Reference proteome</keyword>
<keyword evidence="8" id="KW-0812">Transmembrane</keyword>
<dbReference type="Gene3D" id="2.60.40.10">
    <property type="entry name" value="Immunoglobulins"/>
    <property type="match status" value="3"/>
</dbReference>
<dbReference type="Proteomes" id="UP001311232">
    <property type="component" value="Unassembled WGS sequence"/>
</dbReference>
<dbReference type="InterPro" id="IPR007110">
    <property type="entry name" value="Ig-like_dom"/>
</dbReference>
<keyword evidence="4" id="KW-0391">Immunity</keyword>
<dbReference type="InterPro" id="IPR036179">
    <property type="entry name" value="Ig-like_dom_sf"/>
</dbReference>
<keyword evidence="8" id="KW-1133">Transmembrane helix</keyword>
<dbReference type="PANTHER" id="PTHR19433">
    <property type="entry name" value="T-CELL RECEPTOR ALPHA CHAIN V REGION-RELATED"/>
    <property type="match status" value="1"/>
</dbReference>
<reference evidence="10 11" key="1">
    <citation type="submission" date="2021-06" db="EMBL/GenBank/DDBJ databases">
        <authorList>
            <person name="Palmer J.M."/>
        </authorList>
    </citation>
    <scope>NUCLEOTIDE SEQUENCE [LARGE SCALE GENOMIC DNA]</scope>
    <source>
        <strain evidence="10 11">MEX-2019</strain>
        <tissue evidence="10">Muscle</tissue>
    </source>
</reference>
<evidence type="ECO:0000259" key="9">
    <source>
        <dbReference type="PROSITE" id="PS50835"/>
    </source>
</evidence>
<evidence type="ECO:0000256" key="3">
    <source>
        <dbReference type="ARBA" id="ARBA00022729"/>
    </source>
</evidence>
<keyword evidence="5 8" id="KW-0472">Membrane</keyword>
<keyword evidence="3" id="KW-0732">Signal</keyword>
<dbReference type="InterPro" id="IPR003599">
    <property type="entry name" value="Ig_sub"/>
</dbReference>
<dbReference type="SMART" id="SM00409">
    <property type="entry name" value="IG"/>
    <property type="match status" value="3"/>
</dbReference>
<proteinExistence type="predicted"/>
<dbReference type="EMBL" id="JAHHUM010002655">
    <property type="protein sequence ID" value="KAK5601680.1"/>
    <property type="molecule type" value="Genomic_DNA"/>
</dbReference>
<dbReference type="PANTHER" id="PTHR19433:SF127">
    <property type="entry name" value="NITR9"/>
    <property type="match status" value="1"/>
</dbReference>
<dbReference type="GO" id="GO:0009617">
    <property type="term" value="P:response to bacterium"/>
    <property type="evidence" value="ECO:0007669"/>
    <property type="project" value="TreeGrafter"/>
</dbReference>
<dbReference type="GO" id="GO:0002376">
    <property type="term" value="P:immune system process"/>
    <property type="evidence" value="ECO:0007669"/>
    <property type="project" value="UniProtKB-KW"/>
</dbReference>
<dbReference type="SUPFAM" id="SSF48726">
    <property type="entry name" value="Immunoglobulin"/>
    <property type="match status" value="3"/>
</dbReference>
<comment type="caution">
    <text evidence="10">The sequence shown here is derived from an EMBL/GenBank/DDBJ whole genome shotgun (WGS) entry which is preliminary data.</text>
</comment>
<dbReference type="InterPro" id="IPR003598">
    <property type="entry name" value="Ig_sub2"/>
</dbReference>
<keyword evidence="6" id="KW-1015">Disulfide bond</keyword>
<evidence type="ECO:0000256" key="6">
    <source>
        <dbReference type="ARBA" id="ARBA00023157"/>
    </source>
</evidence>
<evidence type="ECO:0000256" key="7">
    <source>
        <dbReference type="ARBA" id="ARBA00023180"/>
    </source>
</evidence>
<feature type="domain" description="Ig-like" evidence="9">
    <location>
        <begin position="174"/>
        <end position="269"/>
    </location>
</feature>
<dbReference type="InterPro" id="IPR013106">
    <property type="entry name" value="Ig_V-set"/>
</dbReference>
<sequence>MSIHQPALKVLRLGDSVNLSCSVSAEDSEGEQSIYWFRRTAAQPELMYTSERRCTGLSDGTLYSINCTFNLELNPVRSSDAGTYHCALASGRAVVFGEGTKVEILVPPPLLVYCLSVALILSILGLLVLSFLRYKLKFKLCSSCKGSESSVQNTDVSSSTFIHQEGVFYSANVGSSITLPCFYGGGAVMIYWFKQTLGQKPNAIASFYKHDGHGNFYNEHKNKSRFALEVGNGKSHLRIFDLLTSDSATYYCVAIDATKFEFGDGATVSVEDPDFNIHTLIHQPVSDTSQPGGSGTLNCTVDTGGCNGEHSFYWFKEAKGSHPGLIYTHGGRNDQCNKTTMTQTHTCDYSLPLRSQNVYDEGTDHCAVASCGHMLFGDWKHKESADGDGPRREPQR</sequence>
<dbReference type="InterPro" id="IPR013783">
    <property type="entry name" value="Ig-like_fold"/>
</dbReference>
<name>A0AAV9QZ81_9TELE</name>
<gene>
    <name evidence="10" type="ORF">CRENBAI_022074</name>
</gene>
<evidence type="ECO:0000256" key="2">
    <source>
        <dbReference type="ARBA" id="ARBA00022475"/>
    </source>
</evidence>
<dbReference type="Pfam" id="PF07686">
    <property type="entry name" value="V-set"/>
    <property type="match status" value="2"/>
</dbReference>
<evidence type="ECO:0000313" key="10">
    <source>
        <dbReference type="EMBL" id="KAK5601680.1"/>
    </source>
</evidence>
<comment type="subcellular location">
    <subcellularLocation>
        <location evidence="1">Cell membrane</location>
    </subcellularLocation>
</comment>
<evidence type="ECO:0000256" key="1">
    <source>
        <dbReference type="ARBA" id="ARBA00004236"/>
    </source>
</evidence>
<dbReference type="InterPro" id="IPR052051">
    <property type="entry name" value="TCR_complex_component"/>
</dbReference>
<keyword evidence="7" id="KW-0325">Glycoprotein</keyword>
<dbReference type="SMART" id="SM00408">
    <property type="entry name" value="IGc2"/>
    <property type="match status" value="2"/>
</dbReference>
<keyword evidence="2" id="KW-1003">Cell membrane</keyword>
<dbReference type="AlphaFoldDB" id="A0AAV9QZ81"/>
<feature type="transmembrane region" description="Helical" evidence="8">
    <location>
        <begin position="110"/>
        <end position="132"/>
    </location>
</feature>
<protein>
    <recommendedName>
        <fullName evidence="9">Ig-like domain-containing protein</fullName>
    </recommendedName>
</protein>